<proteinExistence type="predicted"/>
<evidence type="ECO:0000256" key="1">
    <source>
        <dbReference type="SAM" id="MobiDB-lite"/>
    </source>
</evidence>
<reference evidence="3" key="1">
    <citation type="submission" date="2016-11" db="EMBL/GenBank/DDBJ databases">
        <authorList>
            <person name="Jaros S."/>
            <person name="Januszkiewicz K."/>
            <person name="Wedrychowicz H."/>
        </authorList>
    </citation>
    <scope>NUCLEOTIDE SEQUENCE [LARGE SCALE GENOMIC DNA]</scope>
    <source>
        <strain evidence="3">CGMCC 4.3555</strain>
    </source>
</reference>
<gene>
    <name evidence="2" type="ORF">SAMN05216268_106271</name>
</gene>
<evidence type="ECO:0000313" key="2">
    <source>
        <dbReference type="EMBL" id="SHL81063.1"/>
    </source>
</evidence>
<accession>A0A9X8QSQ2</accession>
<name>A0A9X8QSQ2_9ACTN</name>
<dbReference type="AlphaFoldDB" id="A0A9X8QSQ2"/>
<evidence type="ECO:0000313" key="3">
    <source>
        <dbReference type="Proteomes" id="UP000184388"/>
    </source>
</evidence>
<dbReference type="Proteomes" id="UP000184388">
    <property type="component" value="Unassembled WGS sequence"/>
</dbReference>
<comment type="caution">
    <text evidence="2">The sequence shown here is derived from an EMBL/GenBank/DDBJ whole genome shotgun (WGS) entry which is preliminary data.</text>
</comment>
<protein>
    <submittedName>
        <fullName evidence="2">Uncharacterized protein</fullName>
    </submittedName>
</protein>
<organism evidence="2 3">
    <name type="scientific">Streptomyces yunnanensis</name>
    <dbReference type="NCBI Taxonomy" id="156453"/>
    <lineage>
        <taxon>Bacteria</taxon>
        <taxon>Bacillati</taxon>
        <taxon>Actinomycetota</taxon>
        <taxon>Actinomycetes</taxon>
        <taxon>Kitasatosporales</taxon>
        <taxon>Streptomycetaceae</taxon>
        <taxon>Streptomyces</taxon>
    </lineage>
</organism>
<dbReference type="EMBL" id="FRBK01000006">
    <property type="protein sequence ID" value="SHL81063.1"/>
    <property type="molecule type" value="Genomic_DNA"/>
</dbReference>
<feature type="region of interest" description="Disordered" evidence="1">
    <location>
        <begin position="1"/>
        <end position="24"/>
    </location>
</feature>
<feature type="compositionally biased region" description="Polar residues" evidence="1">
    <location>
        <begin position="1"/>
        <end position="12"/>
    </location>
</feature>
<sequence>MTANPSYDSTTPKPMPRTPSAAASTELTVQLPEEPPHLTEKAAAALLRFVREEYHRLVDVPPAHPTP</sequence>